<dbReference type="AlphaFoldDB" id="A0A4W4FVY1"/>
<gene>
    <name evidence="5" type="primary">LOC113588923</name>
</gene>
<dbReference type="PANTHER" id="PTHR10728">
    <property type="entry name" value="CYTOSOLIC PHOSPHOLIPASE A2"/>
    <property type="match status" value="1"/>
</dbReference>
<dbReference type="OMA" id="GSAWSMS"/>
<reference evidence="5" key="3">
    <citation type="submission" date="2020-05" db="EMBL/GenBank/DDBJ databases">
        <title>Electrophorus electricus (electric eel) genome, fEleEle1, primary haplotype.</title>
        <authorList>
            <person name="Myers G."/>
            <person name="Meyer A."/>
            <person name="Fedrigo O."/>
            <person name="Formenti G."/>
            <person name="Rhie A."/>
            <person name="Tracey A."/>
            <person name="Sims Y."/>
            <person name="Jarvis E.D."/>
        </authorList>
    </citation>
    <scope>NUCLEOTIDE SEQUENCE [LARGE SCALE GENOMIC DNA]</scope>
</reference>
<accession>A0A4W4FVY1</accession>
<protein>
    <recommendedName>
        <fullName evidence="4">PLA2c domain-containing protein</fullName>
    </recommendedName>
</protein>
<sequence>MLLYSVCSSEVRIGHSLNEAESQHVASRRVMVQQCLQQHNISSSDEVPIIAVLGSGGGERAMIGLLGSLSQLSEEKLLDCIMYLSGVSGSTCCMAAVYKESDWSIRMETVKQNIIQRLGSGKVSHSVQYNKLKKMCERDNVSVTNIWAACFVSSVVKEIEDHLLTECRDQHTNDPYPIYTVIDKHCKHNTLYKDTWFEITPDECGYSLTGAFVDSKCLGSQFVKGAKTEEHPEIDMLYLQGLCGSALADGDKIRKWISHNIVCLSLTVDEVHPSILKSKTRQYEDAGLLVNSPYFSVLRKERNVDLIISLDFSDGDPFETVDKAAQICKDLQIPFPTVEHHGTHEEPKDFYVFNDNPNAPTVIHIPFFNAGNCKGNLNMWKNRYQTFQSAYNDKMISDLLEKAGLNITNTKKKLLREIEEVIKKKKEHS</sequence>
<keyword evidence="2 3" id="KW-0443">Lipid metabolism</keyword>
<organism evidence="5 6">
    <name type="scientific">Electrophorus electricus</name>
    <name type="common">Electric eel</name>
    <name type="synonym">Gymnotus electricus</name>
    <dbReference type="NCBI Taxonomy" id="8005"/>
    <lineage>
        <taxon>Eukaryota</taxon>
        <taxon>Metazoa</taxon>
        <taxon>Chordata</taxon>
        <taxon>Craniata</taxon>
        <taxon>Vertebrata</taxon>
        <taxon>Euteleostomi</taxon>
        <taxon>Actinopterygii</taxon>
        <taxon>Neopterygii</taxon>
        <taxon>Teleostei</taxon>
        <taxon>Ostariophysi</taxon>
        <taxon>Gymnotiformes</taxon>
        <taxon>Gymnotoidei</taxon>
        <taxon>Gymnotidae</taxon>
        <taxon>Electrophorus</taxon>
    </lineage>
</organism>
<dbReference type="SUPFAM" id="SSF52151">
    <property type="entry name" value="FabD/lysophospholipase-like"/>
    <property type="match status" value="1"/>
</dbReference>
<dbReference type="SMART" id="SM00022">
    <property type="entry name" value="PLAc"/>
    <property type="match status" value="1"/>
</dbReference>
<reference evidence="5" key="4">
    <citation type="submission" date="2025-08" db="UniProtKB">
        <authorList>
            <consortium name="Ensembl"/>
        </authorList>
    </citation>
    <scope>IDENTIFICATION</scope>
</reference>
<evidence type="ECO:0000256" key="1">
    <source>
        <dbReference type="ARBA" id="ARBA00022801"/>
    </source>
</evidence>
<dbReference type="GO" id="GO:0005829">
    <property type="term" value="C:cytosol"/>
    <property type="evidence" value="ECO:0007669"/>
    <property type="project" value="TreeGrafter"/>
</dbReference>
<evidence type="ECO:0000313" key="6">
    <source>
        <dbReference type="Proteomes" id="UP000314983"/>
    </source>
</evidence>
<dbReference type="PROSITE" id="PS51210">
    <property type="entry name" value="PLA2C"/>
    <property type="match status" value="1"/>
</dbReference>
<evidence type="ECO:0000256" key="2">
    <source>
        <dbReference type="ARBA" id="ARBA00023098"/>
    </source>
</evidence>
<dbReference type="GO" id="GO:0005654">
    <property type="term" value="C:nucleoplasm"/>
    <property type="evidence" value="ECO:0007669"/>
    <property type="project" value="TreeGrafter"/>
</dbReference>
<evidence type="ECO:0000259" key="4">
    <source>
        <dbReference type="PROSITE" id="PS51210"/>
    </source>
</evidence>
<keyword evidence="1 3" id="KW-0378">Hydrolase</keyword>
<feature type="domain" description="PLA2c" evidence="4">
    <location>
        <begin position="6"/>
        <end position="429"/>
    </location>
</feature>
<dbReference type="Proteomes" id="UP000314983">
    <property type="component" value="Chromosome 4"/>
</dbReference>
<dbReference type="Ensembl" id="ENSEEET00000028598.2">
    <property type="protein sequence ID" value="ENSEEEP00000028272.2"/>
    <property type="gene ID" value="ENSEEEG00000013590.2"/>
</dbReference>
<reference evidence="6" key="1">
    <citation type="journal article" date="2014" name="Science">
        <title>Nonhuman genetics. Genomic basis for the convergent evolution of electric organs.</title>
        <authorList>
            <person name="Gallant J.R."/>
            <person name="Traeger L.L."/>
            <person name="Volkening J.D."/>
            <person name="Moffett H."/>
            <person name="Chen P.H."/>
            <person name="Novina C.D."/>
            <person name="Phillips G.N.Jr."/>
            <person name="Anand R."/>
            <person name="Wells G.B."/>
            <person name="Pinch M."/>
            <person name="Guth R."/>
            <person name="Unguez G.A."/>
            <person name="Albert J.S."/>
            <person name="Zakon H.H."/>
            <person name="Samanta M.P."/>
            <person name="Sussman M.R."/>
        </authorList>
    </citation>
    <scope>NUCLEOTIDE SEQUENCE [LARGE SCALE GENOMIC DNA]</scope>
</reference>
<dbReference type="InterPro" id="IPR002642">
    <property type="entry name" value="LysoPLipase_cat_dom"/>
</dbReference>
<evidence type="ECO:0000313" key="5">
    <source>
        <dbReference type="Ensembl" id="ENSEEEP00000028272.2"/>
    </source>
</evidence>
<dbReference type="InterPro" id="IPR016035">
    <property type="entry name" value="Acyl_Trfase/lysoPLipase"/>
</dbReference>
<dbReference type="PANTHER" id="PTHR10728:SF39">
    <property type="entry name" value="CYTOSOLIC PHOSPHOLIPASE A2 GAMMA"/>
    <property type="match status" value="1"/>
</dbReference>
<dbReference type="GO" id="GO:0005544">
    <property type="term" value="F:calcium-dependent phospholipid binding"/>
    <property type="evidence" value="ECO:0007669"/>
    <property type="project" value="TreeGrafter"/>
</dbReference>
<dbReference type="STRING" id="8005.ENSEEEP00000028272"/>
<reference evidence="6" key="2">
    <citation type="journal article" date="2017" name="Sci. Adv.">
        <title>A tail of two voltages: Proteomic comparison of the three electric organs of the electric eel.</title>
        <authorList>
            <person name="Traeger L.L."/>
            <person name="Sabat G."/>
            <person name="Barrett-Wilt G.A."/>
            <person name="Wells G.B."/>
            <person name="Sussman M.R."/>
        </authorList>
    </citation>
    <scope>NUCLEOTIDE SEQUENCE [LARGE SCALE GENOMIC DNA]</scope>
</reference>
<dbReference type="GeneTree" id="ENSGT01030000234606"/>
<dbReference type="Pfam" id="PF01735">
    <property type="entry name" value="PLA2_B"/>
    <property type="match status" value="1"/>
</dbReference>
<dbReference type="Gene3D" id="3.40.1090.10">
    <property type="entry name" value="Cytosolic phospholipase A2 catalytic domain"/>
    <property type="match status" value="1"/>
</dbReference>
<dbReference type="GO" id="GO:0005509">
    <property type="term" value="F:calcium ion binding"/>
    <property type="evidence" value="ECO:0007669"/>
    <property type="project" value="TreeGrafter"/>
</dbReference>
<reference evidence="5" key="5">
    <citation type="submission" date="2025-09" db="UniProtKB">
        <authorList>
            <consortium name="Ensembl"/>
        </authorList>
    </citation>
    <scope>IDENTIFICATION</scope>
</reference>
<dbReference type="GO" id="GO:0046475">
    <property type="term" value="P:glycerophospholipid catabolic process"/>
    <property type="evidence" value="ECO:0007669"/>
    <property type="project" value="TreeGrafter"/>
</dbReference>
<keyword evidence="3" id="KW-0442">Lipid degradation</keyword>
<keyword evidence="6" id="KW-1185">Reference proteome</keyword>
<dbReference type="GO" id="GO:0005635">
    <property type="term" value="C:nuclear envelope"/>
    <property type="evidence" value="ECO:0007669"/>
    <property type="project" value="TreeGrafter"/>
</dbReference>
<evidence type="ECO:0000256" key="3">
    <source>
        <dbReference type="PROSITE-ProRule" id="PRU00555"/>
    </source>
</evidence>
<proteinExistence type="predicted"/>
<name>A0A4W4FVY1_ELEEL</name>
<dbReference type="GO" id="GO:0047498">
    <property type="term" value="F:calcium-dependent phospholipase A2 activity"/>
    <property type="evidence" value="ECO:0007669"/>
    <property type="project" value="TreeGrafter"/>
</dbReference>